<feature type="non-terminal residue" evidence="1">
    <location>
        <position position="1"/>
    </location>
</feature>
<proteinExistence type="predicted"/>
<dbReference type="Gene3D" id="2.40.50.590">
    <property type="match status" value="2"/>
</dbReference>
<gene>
    <name evidence="1" type="ORF">METZ01_LOCUS363081</name>
</gene>
<name>A0A382SM00_9ZZZZ</name>
<feature type="non-terminal residue" evidence="1">
    <location>
        <position position="134"/>
    </location>
</feature>
<dbReference type="Pfam" id="PF21474">
    <property type="entry name" value="DNApolII_N"/>
    <property type="match status" value="1"/>
</dbReference>
<accession>A0A382SM00</accession>
<dbReference type="SUPFAM" id="SSF53098">
    <property type="entry name" value="Ribonuclease H-like"/>
    <property type="match status" value="1"/>
</dbReference>
<organism evidence="1">
    <name type="scientific">marine metagenome</name>
    <dbReference type="NCBI Taxonomy" id="408172"/>
    <lineage>
        <taxon>unclassified sequences</taxon>
        <taxon>metagenomes</taxon>
        <taxon>ecological metagenomes</taxon>
    </lineage>
</organism>
<dbReference type="InterPro" id="IPR012337">
    <property type="entry name" value="RNaseH-like_sf"/>
</dbReference>
<sequence length="134" mass="15411">VNISSRTAKGLILSRQWQDGSDGQKLVFWLATSSGPARIEIREEESIFFIAASDRQRASSCLDRQLKWRSTEIDLRCFHSREPALACYFRNQSGVRLGRSLLQQNDIPVYEADVRPTDRYLMERFIRGTLEVTG</sequence>
<dbReference type="AlphaFoldDB" id="A0A382SM00"/>
<protein>
    <submittedName>
        <fullName evidence="1">Uncharacterized protein</fullName>
    </submittedName>
</protein>
<reference evidence="1" key="1">
    <citation type="submission" date="2018-05" db="EMBL/GenBank/DDBJ databases">
        <authorList>
            <person name="Lanie J.A."/>
            <person name="Ng W.-L."/>
            <person name="Kazmierczak K.M."/>
            <person name="Andrzejewski T.M."/>
            <person name="Davidsen T.M."/>
            <person name="Wayne K.J."/>
            <person name="Tettelin H."/>
            <person name="Glass J.I."/>
            <person name="Rusch D."/>
            <person name="Podicherti R."/>
            <person name="Tsui H.-C.T."/>
            <person name="Winkler M.E."/>
        </authorList>
    </citation>
    <scope>NUCLEOTIDE SEQUENCE</scope>
</reference>
<evidence type="ECO:0000313" key="1">
    <source>
        <dbReference type="EMBL" id="SVD10227.1"/>
    </source>
</evidence>
<dbReference type="EMBL" id="UINC01129677">
    <property type="protein sequence ID" value="SVD10227.1"/>
    <property type="molecule type" value="Genomic_DNA"/>
</dbReference>